<accession>A0A1B3SJ89</accession>
<protein>
    <submittedName>
        <fullName evidence="1">HAD superfamily hydrolase</fullName>
    </submittedName>
</protein>
<sequence>MKWWFSDYDGTINLEHNDTIDPRDLDFINRWIENGNSFSIATGRMPHEIEAVLDKAKVPYNYIICNNGAVIYEKGKGIILNTPIPMEERQNIIKLFKKLRDDHILGYCLLDQRRDYSKVPVEEIDSNPFLSFNGPHKNNFEEGEKEILNSKDLNLLYIYLRVDEAEPLKKIVKEMLPNCKVVRTHKNILEIMHPKVSKGDGIERIRDLKHFDYKDVVTSGDGENDIEMLDVTNHSFAMSNHQPNVEKRAKHIIDNVFEIEKYIKF</sequence>
<dbReference type="STRING" id="216938.SHELI_v1c00410"/>
<dbReference type="NCBIfam" id="TIGR00099">
    <property type="entry name" value="Cof-subfamily"/>
    <property type="match status" value="1"/>
</dbReference>
<dbReference type="GO" id="GO:0005829">
    <property type="term" value="C:cytosol"/>
    <property type="evidence" value="ECO:0007669"/>
    <property type="project" value="TreeGrafter"/>
</dbReference>
<keyword evidence="1" id="KW-0378">Hydrolase</keyword>
<name>A0A1B3SJ89_9MOLU</name>
<dbReference type="Pfam" id="PF08282">
    <property type="entry name" value="Hydrolase_3"/>
    <property type="match status" value="1"/>
</dbReference>
<dbReference type="InterPro" id="IPR023214">
    <property type="entry name" value="HAD_sf"/>
</dbReference>
<dbReference type="SUPFAM" id="SSF56784">
    <property type="entry name" value="HAD-like"/>
    <property type="match status" value="1"/>
</dbReference>
<dbReference type="NCBIfam" id="TIGR01484">
    <property type="entry name" value="HAD-SF-IIB"/>
    <property type="match status" value="1"/>
</dbReference>
<dbReference type="RefSeq" id="WP_069115777.1">
    <property type="nucleotide sequence ID" value="NZ_CP017015.1"/>
</dbReference>
<gene>
    <name evidence="1" type="ORF">SHELI_v1c00410</name>
</gene>
<organism evidence="1 2">
    <name type="scientific">Spiroplasma helicoides</name>
    <dbReference type="NCBI Taxonomy" id="216938"/>
    <lineage>
        <taxon>Bacteria</taxon>
        <taxon>Bacillati</taxon>
        <taxon>Mycoplasmatota</taxon>
        <taxon>Mollicutes</taxon>
        <taxon>Entomoplasmatales</taxon>
        <taxon>Spiroplasmataceae</taxon>
        <taxon>Spiroplasma</taxon>
    </lineage>
</organism>
<dbReference type="InterPro" id="IPR036412">
    <property type="entry name" value="HAD-like_sf"/>
</dbReference>
<dbReference type="PANTHER" id="PTHR10000">
    <property type="entry name" value="PHOSPHOSERINE PHOSPHATASE"/>
    <property type="match status" value="1"/>
</dbReference>
<evidence type="ECO:0000313" key="1">
    <source>
        <dbReference type="EMBL" id="AOG59996.1"/>
    </source>
</evidence>
<reference evidence="1 2" key="1">
    <citation type="submission" date="2016-08" db="EMBL/GenBank/DDBJ databases">
        <title>Complete genome sequence of Spiroplasma helicoides TABS-2 (DSM 22551).</title>
        <authorList>
            <person name="Shen W.-Y."/>
            <person name="Lo W.-S."/>
            <person name="Lai Y.-C."/>
            <person name="Kuo C.-H."/>
        </authorList>
    </citation>
    <scope>NUCLEOTIDE SEQUENCE [LARGE SCALE GENOMIC DNA]</scope>
    <source>
        <strain evidence="1 2">TABS-2</strain>
    </source>
</reference>
<dbReference type="Gene3D" id="3.30.1240.10">
    <property type="match status" value="1"/>
</dbReference>
<keyword evidence="2" id="KW-1185">Reference proteome</keyword>
<dbReference type="Gene3D" id="3.40.50.1000">
    <property type="entry name" value="HAD superfamily/HAD-like"/>
    <property type="match status" value="1"/>
</dbReference>
<dbReference type="GO" id="GO:0000287">
    <property type="term" value="F:magnesium ion binding"/>
    <property type="evidence" value="ECO:0007669"/>
    <property type="project" value="TreeGrafter"/>
</dbReference>
<dbReference type="PANTHER" id="PTHR10000:SF8">
    <property type="entry name" value="HAD SUPERFAMILY HYDROLASE-LIKE, TYPE 3"/>
    <property type="match status" value="1"/>
</dbReference>
<dbReference type="GO" id="GO:0016791">
    <property type="term" value="F:phosphatase activity"/>
    <property type="evidence" value="ECO:0007669"/>
    <property type="project" value="UniProtKB-ARBA"/>
</dbReference>
<dbReference type="OrthoDB" id="399929at2"/>
<evidence type="ECO:0000313" key="2">
    <source>
        <dbReference type="Proteomes" id="UP000094378"/>
    </source>
</evidence>
<dbReference type="InterPro" id="IPR006379">
    <property type="entry name" value="HAD-SF_hydro_IIB"/>
</dbReference>
<proteinExistence type="predicted"/>
<dbReference type="InterPro" id="IPR000150">
    <property type="entry name" value="Cof"/>
</dbReference>
<dbReference type="AlphaFoldDB" id="A0A1B3SJ89"/>
<dbReference type="EMBL" id="CP017015">
    <property type="protein sequence ID" value="AOG59996.1"/>
    <property type="molecule type" value="Genomic_DNA"/>
</dbReference>
<dbReference type="Proteomes" id="UP000094378">
    <property type="component" value="Chromosome"/>
</dbReference>
<dbReference type="KEGG" id="shj:SHELI_v1c00410"/>